<protein>
    <recommendedName>
        <fullName evidence="4">Isochorismatase-like domain-containing protein</fullName>
    </recommendedName>
</protein>
<dbReference type="Gene3D" id="3.40.50.850">
    <property type="entry name" value="Isochorismatase-like"/>
    <property type="match status" value="1"/>
</dbReference>
<name>A0ABR2ZSG2_9AGAR</name>
<comment type="similarity">
    <text evidence="1">Belongs to the isochorismatase family.</text>
</comment>
<organism evidence="5 6">
    <name type="scientific">Marasmius tenuissimus</name>
    <dbReference type="NCBI Taxonomy" id="585030"/>
    <lineage>
        <taxon>Eukaryota</taxon>
        <taxon>Fungi</taxon>
        <taxon>Dikarya</taxon>
        <taxon>Basidiomycota</taxon>
        <taxon>Agaricomycotina</taxon>
        <taxon>Agaricomycetes</taxon>
        <taxon>Agaricomycetidae</taxon>
        <taxon>Agaricales</taxon>
        <taxon>Marasmiineae</taxon>
        <taxon>Marasmiaceae</taxon>
        <taxon>Marasmius</taxon>
    </lineage>
</organism>
<gene>
    <name evidence="5" type="ORF">AAF712_009041</name>
</gene>
<feature type="domain" description="Isochorismatase-like" evidence="4">
    <location>
        <begin position="78"/>
        <end position="215"/>
    </location>
</feature>
<dbReference type="PANTHER" id="PTHR43540">
    <property type="entry name" value="PEROXYUREIDOACRYLATE/UREIDOACRYLATE AMIDOHYDROLASE-RELATED"/>
    <property type="match status" value="1"/>
</dbReference>
<proteinExistence type="inferred from homology"/>
<evidence type="ECO:0000313" key="6">
    <source>
        <dbReference type="Proteomes" id="UP001437256"/>
    </source>
</evidence>
<keyword evidence="6" id="KW-1185">Reference proteome</keyword>
<dbReference type="Pfam" id="PF00857">
    <property type="entry name" value="Isochorismatase"/>
    <property type="match status" value="1"/>
</dbReference>
<dbReference type="InterPro" id="IPR000868">
    <property type="entry name" value="Isochorismatase-like_dom"/>
</dbReference>
<feature type="region of interest" description="Disordered" evidence="3">
    <location>
        <begin position="34"/>
        <end position="58"/>
    </location>
</feature>
<dbReference type="InterPro" id="IPR036380">
    <property type="entry name" value="Isochorismatase-like_sf"/>
</dbReference>
<evidence type="ECO:0000256" key="3">
    <source>
        <dbReference type="SAM" id="MobiDB-lite"/>
    </source>
</evidence>
<dbReference type="SUPFAM" id="SSF52499">
    <property type="entry name" value="Isochorismatase-like hydrolases"/>
    <property type="match status" value="1"/>
</dbReference>
<sequence length="258" mass="27489">MTTLAAPVALPASDILNGHGHVHVSMNGANSPISSPVVSSLSPVTSPSPPASTTSSTTSLATAMETHLVDGAGVARHVLLLLDIQRCNLSDPPVGVPDSQTLRENIYRVLSQARSSDPKPLIIHVRNAGDSGEPDEYGSKSWDLVWEVEEGEGIIDKRKNNAFAGTRLGEWVRDDAEIVVVGVMSDYSIRATCSTALGRGNEVLLIRGAHGTYDRVEVLYGGGVTPANNIETEIEEELEEAGVHVLEMKDITGIFTDR</sequence>
<evidence type="ECO:0000259" key="4">
    <source>
        <dbReference type="Pfam" id="PF00857"/>
    </source>
</evidence>
<evidence type="ECO:0000256" key="1">
    <source>
        <dbReference type="ARBA" id="ARBA00006336"/>
    </source>
</evidence>
<dbReference type="EMBL" id="JBBXMP010000069">
    <property type="protein sequence ID" value="KAL0063974.1"/>
    <property type="molecule type" value="Genomic_DNA"/>
</dbReference>
<evidence type="ECO:0000256" key="2">
    <source>
        <dbReference type="ARBA" id="ARBA00022801"/>
    </source>
</evidence>
<accession>A0ABR2ZSG2</accession>
<dbReference type="InterPro" id="IPR050272">
    <property type="entry name" value="Isochorismatase-like_hydrls"/>
</dbReference>
<reference evidence="5 6" key="1">
    <citation type="submission" date="2024-05" db="EMBL/GenBank/DDBJ databases">
        <title>A draft genome resource for the thread blight pathogen Marasmius tenuissimus strain MS-2.</title>
        <authorList>
            <person name="Yulfo-Soto G.E."/>
            <person name="Baruah I.K."/>
            <person name="Amoako-Attah I."/>
            <person name="Bukari Y."/>
            <person name="Meinhardt L.W."/>
            <person name="Bailey B.A."/>
            <person name="Cohen S.P."/>
        </authorList>
    </citation>
    <scope>NUCLEOTIDE SEQUENCE [LARGE SCALE GENOMIC DNA]</scope>
    <source>
        <strain evidence="5 6">MS-2</strain>
    </source>
</reference>
<dbReference type="Proteomes" id="UP001437256">
    <property type="component" value="Unassembled WGS sequence"/>
</dbReference>
<keyword evidence="2" id="KW-0378">Hydrolase</keyword>
<evidence type="ECO:0000313" key="5">
    <source>
        <dbReference type="EMBL" id="KAL0063974.1"/>
    </source>
</evidence>
<comment type="caution">
    <text evidence="5">The sequence shown here is derived from an EMBL/GenBank/DDBJ whole genome shotgun (WGS) entry which is preliminary data.</text>
</comment>